<feature type="compositionally biased region" description="Gly residues" evidence="2">
    <location>
        <begin position="492"/>
        <end position="502"/>
    </location>
</feature>
<dbReference type="STRING" id="272942.RCAP_rcc02342"/>
<dbReference type="AlphaFoldDB" id="D5ALL1"/>
<gene>
    <name evidence="3" type="ordered locus">RCAP_rcc02342</name>
</gene>
<feature type="compositionally biased region" description="Polar residues" evidence="2">
    <location>
        <begin position="466"/>
        <end position="477"/>
    </location>
</feature>
<keyword evidence="1" id="KW-0175">Coiled coil</keyword>
<reference key="1">
    <citation type="submission" date="2008-12" db="EMBL/GenBank/DDBJ databases">
        <title>Complete genome sequence of Rhodobacter capsulatus SB1003.</title>
        <authorList>
            <person name="Strnad H."/>
            <person name="Lapidus A."/>
            <person name="Vlcek C."/>
            <person name="Ulbrich P."/>
            <person name="Paces J."/>
            <person name="Maltsev N."/>
            <person name="Kumar V."/>
            <person name="Kogan Y."/>
            <person name="Milgram A."/>
            <person name="Rebrekov D."/>
            <person name="Mazur M."/>
            <person name="Cox R."/>
            <person name="Kyrpides N."/>
            <person name="Kolar M."/>
            <person name="Sachova J."/>
            <person name="Ridl J."/>
            <person name="Ivanova N."/>
            <person name="Kapatral V."/>
            <person name="Los T."/>
            <person name="Lykidis A."/>
            <person name="Mikhailova N."/>
            <person name="Reznik G."/>
            <person name="Vasieva O."/>
            <person name="Fonstein M."/>
            <person name="Paces V."/>
            <person name="Haselkorn R."/>
        </authorList>
    </citation>
    <scope>NUCLEOTIDE SEQUENCE</scope>
    <source>
        <strain>SB1003</strain>
    </source>
</reference>
<dbReference type="Proteomes" id="UP000002361">
    <property type="component" value="Chromosome"/>
</dbReference>
<name>D5ALL1_RHOCB</name>
<dbReference type="eggNOG" id="COG5281">
    <property type="taxonomic scope" value="Bacteria"/>
</dbReference>
<dbReference type="RefSeq" id="WP_013068051.1">
    <property type="nucleotide sequence ID" value="NC_014034.1"/>
</dbReference>
<feature type="coiled-coil region" evidence="1">
    <location>
        <begin position="505"/>
        <end position="532"/>
    </location>
</feature>
<dbReference type="EMBL" id="CP001312">
    <property type="protein sequence ID" value="ADE86072.1"/>
    <property type="molecule type" value="Genomic_DNA"/>
</dbReference>
<dbReference type="GeneID" id="31492515"/>
<accession>D5ALL1</accession>
<keyword evidence="4" id="KW-1185">Reference proteome</keyword>
<evidence type="ECO:0000313" key="3">
    <source>
        <dbReference type="EMBL" id="ADE86072.1"/>
    </source>
</evidence>
<protein>
    <recommendedName>
        <fullName evidence="5">Phage tail tape measure protein</fullName>
    </recommendedName>
</protein>
<organism evidence="3 4">
    <name type="scientific">Rhodobacter capsulatus (strain ATCC BAA-309 / NBRC 16581 / SB1003)</name>
    <dbReference type="NCBI Taxonomy" id="272942"/>
    <lineage>
        <taxon>Bacteria</taxon>
        <taxon>Pseudomonadati</taxon>
        <taxon>Pseudomonadota</taxon>
        <taxon>Alphaproteobacteria</taxon>
        <taxon>Rhodobacterales</taxon>
        <taxon>Rhodobacter group</taxon>
        <taxon>Rhodobacter</taxon>
    </lineage>
</organism>
<sequence length="788" mass="81796">MNDLTLPGLIVPVEARIDKLEKALKRASQAQARAARQMEDRARQSVDRMAKSYDGLGAKMAGALGNLPLPGLGVGIAGLAGAGLGAGLGIAAGQVRATVRSIAEIGNEARRAGVAVEAFQRWQYVADQNRVSLDALTDGFKELNLRADEFVTTGAGAGAEAFQRLGFTATDLATRLKDPSALMLEIIKRLQGMDKAAQIRIADEVFGGTGGERFVEMLGRGEAGIAAMMGRASVLTADQIAKADDLDRRYTALTASLHRGWQQAALGAADFAAQVLNIQTGTDRLAASDLFRNRAQAPQILGPGVDKALKDNGQAVADNAKAIGDLLSLYERFGSEADRLAPILTRFGGELNRMGETGAGQSLQDVALAMQTLTGKLDSGEISAADFERQMGDLIKKAQGAFASLGEIDDARFTKVIERLGGLWSALEALRTKAAEARAALPGGAATLDDTRGAAIAEARSGSYENSSPYVLTTSPRPKQPPPLLGETGPVVGSGQGAGGGGRNAGDFAQAVADLEREKAALDAEAAALVTAAAAGRGYAEAVDFARKRAELLTAAQREGKAITPELSAQVDQLARSYVEAGTRAEKAAAKLKKVEEAGKRGAEALTDTFLSVLNGSKSAEEAVADLLLQLAEVQMKQALMGLFSGAFGGFGTWLGGLFGFASGGYTGRGGTFEPAGIVHRGEFVMSKAATERLGVGNLEALHGAALRGYATGGFVGGSTPNAMQALGGAKAGPVVTINAPVTVNATGGTQEQNADLAYQVAKQTEQMMRNIVTEEIIRNMRPGGILR</sequence>
<feature type="region of interest" description="Disordered" evidence="2">
    <location>
        <begin position="466"/>
        <end position="502"/>
    </location>
</feature>
<dbReference type="OrthoDB" id="7311517at2"/>
<reference evidence="3 4" key="2">
    <citation type="journal article" date="2010" name="J. Bacteriol.">
        <title>Complete genome sequence of the photosynthetic purple nonsulfur bacterium Rhodobacter capsulatus SB 1003.</title>
        <authorList>
            <person name="Strnad H."/>
            <person name="Lapidus A."/>
            <person name="Paces J."/>
            <person name="Ulbrich P."/>
            <person name="Vlcek C."/>
            <person name="Paces V."/>
            <person name="Haselkorn R."/>
        </authorList>
    </citation>
    <scope>NUCLEOTIDE SEQUENCE [LARGE SCALE GENOMIC DNA]</scope>
    <source>
        <strain evidence="4">ATCC BAA-309 / NBRC 16581 / SB1003</strain>
    </source>
</reference>
<dbReference type="HOGENOM" id="CLU_375009_0_0_5"/>
<evidence type="ECO:0000256" key="2">
    <source>
        <dbReference type="SAM" id="MobiDB-lite"/>
    </source>
</evidence>
<evidence type="ECO:0000313" key="4">
    <source>
        <dbReference type="Proteomes" id="UP000002361"/>
    </source>
</evidence>
<evidence type="ECO:0000256" key="1">
    <source>
        <dbReference type="SAM" id="Coils"/>
    </source>
</evidence>
<proteinExistence type="predicted"/>
<dbReference type="eggNOG" id="COG1511">
    <property type="taxonomic scope" value="Bacteria"/>
</dbReference>
<evidence type="ECO:0008006" key="5">
    <source>
        <dbReference type="Google" id="ProtNLM"/>
    </source>
</evidence>
<dbReference type="KEGG" id="rcp:RCAP_rcc02342"/>